<accession>A0A0E0J0E8</accession>
<name>A0A0E0J0E8_ORYNI</name>
<feature type="compositionally biased region" description="Low complexity" evidence="1">
    <location>
        <begin position="58"/>
        <end position="68"/>
    </location>
</feature>
<feature type="region of interest" description="Disordered" evidence="1">
    <location>
        <begin position="19"/>
        <end position="84"/>
    </location>
</feature>
<dbReference type="Proteomes" id="UP000006591">
    <property type="component" value="Chromosome 11"/>
</dbReference>
<dbReference type="EnsemblPlants" id="ONIVA11G08930.1">
    <property type="protein sequence ID" value="ONIVA11G08930.1"/>
    <property type="gene ID" value="ONIVA11G08930"/>
</dbReference>
<dbReference type="HOGENOM" id="CLU_2531312_0_0_1"/>
<reference evidence="2" key="2">
    <citation type="submission" date="2018-04" db="EMBL/GenBank/DDBJ databases">
        <title>OnivRS2 (Oryza nivara Reference Sequence Version 2).</title>
        <authorList>
            <person name="Zhang J."/>
            <person name="Kudrna D."/>
            <person name="Lee S."/>
            <person name="Talag J."/>
            <person name="Rajasekar S."/>
            <person name="Welchert J."/>
            <person name="Hsing Y.-I."/>
            <person name="Wing R.A."/>
        </authorList>
    </citation>
    <scope>NUCLEOTIDE SEQUENCE [LARGE SCALE GENOMIC DNA]</scope>
    <source>
        <strain evidence="2">SL10</strain>
    </source>
</reference>
<evidence type="ECO:0000313" key="2">
    <source>
        <dbReference type="EnsemblPlants" id="ONIVA11G08930.1"/>
    </source>
</evidence>
<evidence type="ECO:0000313" key="3">
    <source>
        <dbReference type="Proteomes" id="UP000006591"/>
    </source>
</evidence>
<sequence length="84" mass="7880">MATVAGLLASHRPHLVRAAGGAAKDSGDSDRQICAASAGSGGVAASGGDGDGDGRGAAGSTATGMATAPDPAALKAHPASRLWI</sequence>
<dbReference type="Gramene" id="ONIVA11G08930.1">
    <property type="protein sequence ID" value="ONIVA11G08930.1"/>
    <property type="gene ID" value="ONIVA11G08930"/>
</dbReference>
<protein>
    <submittedName>
        <fullName evidence="2">Uncharacterized protein</fullName>
    </submittedName>
</protein>
<keyword evidence="3" id="KW-1185">Reference proteome</keyword>
<feature type="compositionally biased region" description="Gly residues" evidence="1">
    <location>
        <begin position="39"/>
        <end position="49"/>
    </location>
</feature>
<proteinExistence type="predicted"/>
<reference evidence="2" key="1">
    <citation type="submission" date="2015-04" db="UniProtKB">
        <authorList>
            <consortium name="EnsemblPlants"/>
        </authorList>
    </citation>
    <scope>IDENTIFICATION</scope>
    <source>
        <strain evidence="2">SL10</strain>
    </source>
</reference>
<evidence type="ECO:0000256" key="1">
    <source>
        <dbReference type="SAM" id="MobiDB-lite"/>
    </source>
</evidence>
<dbReference type="AlphaFoldDB" id="A0A0E0J0E8"/>
<organism evidence="2">
    <name type="scientific">Oryza nivara</name>
    <name type="common">Indian wild rice</name>
    <name type="synonym">Oryza sativa f. spontanea</name>
    <dbReference type="NCBI Taxonomy" id="4536"/>
    <lineage>
        <taxon>Eukaryota</taxon>
        <taxon>Viridiplantae</taxon>
        <taxon>Streptophyta</taxon>
        <taxon>Embryophyta</taxon>
        <taxon>Tracheophyta</taxon>
        <taxon>Spermatophyta</taxon>
        <taxon>Magnoliopsida</taxon>
        <taxon>Liliopsida</taxon>
        <taxon>Poales</taxon>
        <taxon>Poaceae</taxon>
        <taxon>BOP clade</taxon>
        <taxon>Oryzoideae</taxon>
        <taxon>Oryzeae</taxon>
        <taxon>Oryzinae</taxon>
        <taxon>Oryza</taxon>
    </lineage>
</organism>